<dbReference type="Proteomes" id="UP000001880">
    <property type="component" value="Chromosome"/>
</dbReference>
<name>D0LXC6_HALO1</name>
<reference evidence="2 3" key="1">
    <citation type="journal article" date="2010" name="Stand. Genomic Sci.">
        <title>Complete genome sequence of Haliangium ochraceum type strain (SMP-2).</title>
        <authorList>
            <consortium name="US DOE Joint Genome Institute (JGI-PGF)"/>
            <person name="Ivanova N."/>
            <person name="Daum C."/>
            <person name="Lang E."/>
            <person name="Abt B."/>
            <person name="Kopitz M."/>
            <person name="Saunders E."/>
            <person name="Lapidus A."/>
            <person name="Lucas S."/>
            <person name="Glavina Del Rio T."/>
            <person name="Nolan M."/>
            <person name="Tice H."/>
            <person name="Copeland A."/>
            <person name="Cheng J.F."/>
            <person name="Chen F."/>
            <person name="Bruce D."/>
            <person name="Goodwin L."/>
            <person name="Pitluck S."/>
            <person name="Mavromatis K."/>
            <person name="Pati A."/>
            <person name="Mikhailova N."/>
            <person name="Chen A."/>
            <person name="Palaniappan K."/>
            <person name="Land M."/>
            <person name="Hauser L."/>
            <person name="Chang Y.J."/>
            <person name="Jeffries C.D."/>
            <person name="Detter J.C."/>
            <person name="Brettin T."/>
            <person name="Rohde M."/>
            <person name="Goker M."/>
            <person name="Bristow J."/>
            <person name="Markowitz V."/>
            <person name="Eisen J.A."/>
            <person name="Hugenholtz P."/>
            <person name="Kyrpides N.C."/>
            <person name="Klenk H.P."/>
        </authorList>
    </citation>
    <scope>NUCLEOTIDE SEQUENCE [LARGE SCALE GENOMIC DNA]</scope>
    <source>
        <strain evidence="3">DSM 14365 / CIP 107738 / JCM 11303 / AJ 13395 / SMP-2</strain>
    </source>
</reference>
<feature type="region of interest" description="Disordered" evidence="1">
    <location>
        <begin position="1"/>
        <end position="40"/>
    </location>
</feature>
<dbReference type="AlphaFoldDB" id="D0LXC6"/>
<dbReference type="HOGENOM" id="CLU_2273442_0_0_7"/>
<feature type="compositionally biased region" description="Low complexity" evidence="1">
    <location>
        <begin position="18"/>
        <end position="31"/>
    </location>
</feature>
<sequence>MDENPKREADARLAHDQAAPTTITTASTAPSDGTPLATRAPDDQTTKVLCLPLAGEHVLVVHYADGAQRVELRSPGGTALLRILMQPEGPEVHVKGVRVTSL</sequence>
<dbReference type="EMBL" id="CP001804">
    <property type="protein sequence ID" value="ACY16168.1"/>
    <property type="molecule type" value="Genomic_DNA"/>
</dbReference>
<feature type="compositionally biased region" description="Basic and acidic residues" evidence="1">
    <location>
        <begin position="1"/>
        <end position="15"/>
    </location>
</feature>
<organism evidence="2 3">
    <name type="scientific">Haliangium ochraceum (strain DSM 14365 / JCM 11303 / SMP-2)</name>
    <dbReference type="NCBI Taxonomy" id="502025"/>
    <lineage>
        <taxon>Bacteria</taxon>
        <taxon>Pseudomonadati</taxon>
        <taxon>Myxococcota</taxon>
        <taxon>Polyangia</taxon>
        <taxon>Haliangiales</taxon>
        <taxon>Kofleriaceae</taxon>
        <taxon>Haliangium</taxon>
    </lineage>
</organism>
<dbReference type="KEGG" id="hoh:Hoch_3667"/>
<evidence type="ECO:0000313" key="2">
    <source>
        <dbReference type="EMBL" id="ACY16168.1"/>
    </source>
</evidence>
<evidence type="ECO:0000313" key="3">
    <source>
        <dbReference type="Proteomes" id="UP000001880"/>
    </source>
</evidence>
<dbReference type="RefSeq" id="WP_012828767.1">
    <property type="nucleotide sequence ID" value="NC_013440.1"/>
</dbReference>
<evidence type="ECO:0000256" key="1">
    <source>
        <dbReference type="SAM" id="MobiDB-lite"/>
    </source>
</evidence>
<keyword evidence="3" id="KW-1185">Reference proteome</keyword>
<proteinExistence type="predicted"/>
<accession>D0LXC6</accession>
<gene>
    <name evidence="2" type="ordered locus">Hoch_3667</name>
</gene>
<protein>
    <submittedName>
        <fullName evidence="2">Uncharacterized protein</fullName>
    </submittedName>
</protein>